<organism evidence="2 3">
    <name type="scientific">Ficus carica</name>
    <name type="common">Common fig</name>
    <dbReference type="NCBI Taxonomy" id="3494"/>
    <lineage>
        <taxon>Eukaryota</taxon>
        <taxon>Viridiplantae</taxon>
        <taxon>Streptophyta</taxon>
        <taxon>Embryophyta</taxon>
        <taxon>Tracheophyta</taxon>
        <taxon>Spermatophyta</taxon>
        <taxon>Magnoliopsida</taxon>
        <taxon>eudicotyledons</taxon>
        <taxon>Gunneridae</taxon>
        <taxon>Pentapetalae</taxon>
        <taxon>rosids</taxon>
        <taxon>fabids</taxon>
        <taxon>Rosales</taxon>
        <taxon>Moraceae</taxon>
        <taxon>Ficeae</taxon>
        <taxon>Ficus</taxon>
    </lineage>
</organism>
<reference evidence="2" key="1">
    <citation type="submission" date="2023-07" db="EMBL/GenBank/DDBJ databases">
        <title>draft genome sequence of fig (Ficus carica).</title>
        <authorList>
            <person name="Takahashi T."/>
            <person name="Nishimura K."/>
        </authorList>
    </citation>
    <scope>NUCLEOTIDE SEQUENCE</scope>
</reference>
<evidence type="ECO:0000313" key="3">
    <source>
        <dbReference type="Proteomes" id="UP001187192"/>
    </source>
</evidence>
<dbReference type="AlphaFoldDB" id="A0AA88CU34"/>
<evidence type="ECO:0000313" key="2">
    <source>
        <dbReference type="EMBL" id="GMN34973.1"/>
    </source>
</evidence>
<feature type="region of interest" description="Disordered" evidence="1">
    <location>
        <begin position="1"/>
        <end position="137"/>
    </location>
</feature>
<gene>
    <name evidence="2" type="ORF">TIFTF001_042145</name>
</gene>
<feature type="compositionally biased region" description="Polar residues" evidence="1">
    <location>
        <begin position="22"/>
        <end position="35"/>
    </location>
</feature>
<feature type="compositionally biased region" description="Basic and acidic residues" evidence="1">
    <location>
        <begin position="37"/>
        <end position="48"/>
    </location>
</feature>
<protein>
    <submittedName>
        <fullName evidence="2">Uncharacterized protein</fullName>
    </submittedName>
</protein>
<feature type="compositionally biased region" description="Basic and acidic residues" evidence="1">
    <location>
        <begin position="1"/>
        <end position="10"/>
    </location>
</feature>
<feature type="compositionally biased region" description="Polar residues" evidence="1">
    <location>
        <begin position="96"/>
        <end position="114"/>
    </location>
</feature>
<keyword evidence="3" id="KW-1185">Reference proteome</keyword>
<proteinExistence type="predicted"/>
<dbReference type="Proteomes" id="UP001187192">
    <property type="component" value="Unassembled WGS sequence"/>
</dbReference>
<name>A0AA88CU34_FICCA</name>
<accession>A0AA88CU34</accession>
<comment type="caution">
    <text evidence="2">The sequence shown here is derived from an EMBL/GenBank/DDBJ whole genome shotgun (WGS) entry which is preliminary data.</text>
</comment>
<evidence type="ECO:0000256" key="1">
    <source>
        <dbReference type="SAM" id="MobiDB-lite"/>
    </source>
</evidence>
<sequence>MAVEHEHQDELPQGSPVDHQEASTSEAISQITNLTRLVEELTKKHNDQQRASAGGWQHATPFHPQRSRATYSPITPMQPLFASEDTPVVNERQAHPRQTAQGTGIRRQSTPNRRSTPDLPQASEDLLHPGTNVEEMM</sequence>
<dbReference type="EMBL" id="BTGU01002176">
    <property type="protein sequence ID" value="GMN34973.1"/>
    <property type="molecule type" value="Genomic_DNA"/>
</dbReference>